<sequence>MHFRYLKRTCQVGVFLDSFSRNAFDLVQNCHIVPEIRTDKSIKRVRQTVNEMSIGGGQGMLATRKIEKTGKIDNFIYFQNLLLVTTKYFIRCSDTKKKST</sequence>
<dbReference type="AlphaFoldDB" id="A0A3M7SC19"/>
<evidence type="ECO:0000313" key="2">
    <source>
        <dbReference type="Proteomes" id="UP000276133"/>
    </source>
</evidence>
<dbReference type="EMBL" id="REGN01001655">
    <property type="protein sequence ID" value="RNA33322.1"/>
    <property type="molecule type" value="Genomic_DNA"/>
</dbReference>
<proteinExistence type="predicted"/>
<dbReference type="OrthoDB" id="2318150at2759"/>
<reference evidence="1 2" key="1">
    <citation type="journal article" date="2018" name="Sci. Rep.">
        <title>Genomic signatures of local adaptation to the degree of environmental predictability in rotifers.</title>
        <authorList>
            <person name="Franch-Gras L."/>
            <person name="Hahn C."/>
            <person name="Garcia-Roger E.M."/>
            <person name="Carmona M.J."/>
            <person name="Serra M."/>
            <person name="Gomez A."/>
        </authorList>
    </citation>
    <scope>NUCLEOTIDE SEQUENCE [LARGE SCALE GENOMIC DNA]</scope>
    <source>
        <strain evidence="1">HYR1</strain>
    </source>
</reference>
<evidence type="ECO:0000313" key="1">
    <source>
        <dbReference type="EMBL" id="RNA33322.1"/>
    </source>
</evidence>
<name>A0A3M7SC19_BRAPC</name>
<accession>A0A3M7SC19</accession>
<keyword evidence="2" id="KW-1185">Reference proteome</keyword>
<comment type="caution">
    <text evidence="1">The sequence shown here is derived from an EMBL/GenBank/DDBJ whole genome shotgun (WGS) entry which is preliminary data.</text>
</comment>
<dbReference type="Proteomes" id="UP000276133">
    <property type="component" value="Unassembled WGS sequence"/>
</dbReference>
<gene>
    <name evidence="1" type="ORF">BpHYR1_042767</name>
</gene>
<organism evidence="1 2">
    <name type="scientific">Brachionus plicatilis</name>
    <name type="common">Marine rotifer</name>
    <name type="synonym">Brachionus muelleri</name>
    <dbReference type="NCBI Taxonomy" id="10195"/>
    <lineage>
        <taxon>Eukaryota</taxon>
        <taxon>Metazoa</taxon>
        <taxon>Spiralia</taxon>
        <taxon>Gnathifera</taxon>
        <taxon>Rotifera</taxon>
        <taxon>Eurotatoria</taxon>
        <taxon>Monogononta</taxon>
        <taxon>Pseudotrocha</taxon>
        <taxon>Ploima</taxon>
        <taxon>Brachionidae</taxon>
        <taxon>Brachionus</taxon>
    </lineage>
</organism>
<protein>
    <submittedName>
        <fullName evidence="1">Uncharacterized protein</fullName>
    </submittedName>
</protein>